<dbReference type="InterPro" id="IPR039555">
    <property type="entry name" value="TraF/TrbB"/>
</dbReference>
<organism evidence="3 4">
    <name type="scientific">Aquipseudomonas alcaligenes</name>
    <name type="common">Pseudomonas alcaligenes</name>
    <dbReference type="NCBI Taxonomy" id="43263"/>
    <lineage>
        <taxon>Bacteria</taxon>
        <taxon>Pseudomonadati</taxon>
        <taxon>Pseudomonadota</taxon>
        <taxon>Gammaproteobacteria</taxon>
        <taxon>Pseudomonadales</taxon>
        <taxon>Pseudomonadaceae</taxon>
        <taxon>Aquipseudomonas</taxon>
    </lineage>
</organism>
<sequence>MNPLAQNVLFSLALVLPLAVQAAGVSAQPDTPAAAASDSVSFYQGKADGWFWYKEPPEPPKEKKKKKEEPPPPPPLPKPIEQAKPVEPAPAAPQGPQVFSVAWLQKNLPKYRNIAIDNPTEENVQRYYYMQRMMMDKANKFAEVSSTVIMKDPFLDEDSRRPVATYAAQALNRQVGAKAEKVLKDLSKQVGLFFFFSSDCMLCSEQAGVLQALTYKTGIQVIPVSMDGGPLSNGMYPDYRVDQGQAKAMNIYQAPALALAIPPDKTEIVGYGAVTLDVLQNRIFMAARDAGVISKEVFASTQPFYDNGLLSMDDAQGLDEEMLEDPQVFVEHMRRQLAQKNIQGAK</sequence>
<dbReference type="NCBIfam" id="TIGR02740">
    <property type="entry name" value="TraF-like"/>
    <property type="match status" value="1"/>
</dbReference>
<dbReference type="SUPFAM" id="SSF52833">
    <property type="entry name" value="Thioredoxin-like"/>
    <property type="match status" value="1"/>
</dbReference>
<name>A0A5C7WCK2_AQUAC</name>
<evidence type="ECO:0000256" key="1">
    <source>
        <dbReference type="SAM" id="MobiDB-lite"/>
    </source>
</evidence>
<reference evidence="3 4" key="1">
    <citation type="submission" date="2018-09" db="EMBL/GenBank/DDBJ databases">
        <title>Metagenome Assembled Genomes from an Advanced Water Purification Facility.</title>
        <authorList>
            <person name="Stamps B.W."/>
            <person name="Spear J.R."/>
        </authorList>
    </citation>
    <scope>NUCLEOTIDE SEQUENCE [LARGE SCALE GENOMIC DNA]</scope>
    <source>
        <strain evidence="3">Bin_52_1</strain>
    </source>
</reference>
<accession>A0A5C7WCK2</accession>
<dbReference type="Pfam" id="PF13728">
    <property type="entry name" value="TraF"/>
    <property type="match status" value="1"/>
</dbReference>
<dbReference type="EMBL" id="SSFO01000067">
    <property type="protein sequence ID" value="TXI34482.1"/>
    <property type="molecule type" value="Genomic_DNA"/>
</dbReference>
<feature type="chain" id="PRO_5022868137" evidence="2">
    <location>
        <begin position="23"/>
        <end position="346"/>
    </location>
</feature>
<keyword evidence="2" id="KW-0732">Signal</keyword>
<evidence type="ECO:0000256" key="2">
    <source>
        <dbReference type="SAM" id="SignalP"/>
    </source>
</evidence>
<feature type="signal peptide" evidence="2">
    <location>
        <begin position="1"/>
        <end position="22"/>
    </location>
</feature>
<gene>
    <name evidence="3" type="ORF">E6Q69_03795</name>
</gene>
<dbReference type="RefSeq" id="WP_209067603.1">
    <property type="nucleotide sequence ID" value="NZ_AP025274.1"/>
</dbReference>
<dbReference type="InterPro" id="IPR036249">
    <property type="entry name" value="Thioredoxin-like_sf"/>
</dbReference>
<dbReference type="AlphaFoldDB" id="A0A5C7WCK2"/>
<dbReference type="InterPro" id="IPR014111">
    <property type="entry name" value="T4SS_TraF-like"/>
</dbReference>
<protein>
    <submittedName>
        <fullName evidence="3">Conjugal transfer protein</fullName>
    </submittedName>
</protein>
<proteinExistence type="predicted"/>
<evidence type="ECO:0000313" key="4">
    <source>
        <dbReference type="Proteomes" id="UP000321110"/>
    </source>
</evidence>
<evidence type="ECO:0000313" key="3">
    <source>
        <dbReference type="EMBL" id="TXI34482.1"/>
    </source>
</evidence>
<feature type="region of interest" description="Disordered" evidence="1">
    <location>
        <begin position="53"/>
        <end position="93"/>
    </location>
</feature>
<dbReference type="Proteomes" id="UP000321110">
    <property type="component" value="Unassembled WGS sequence"/>
</dbReference>
<comment type="caution">
    <text evidence="3">The sequence shown here is derived from an EMBL/GenBank/DDBJ whole genome shotgun (WGS) entry which is preliminary data.</text>
</comment>